<dbReference type="InterPro" id="IPR058240">
    <property type="entry name" value="rSAM_sf"/>
</dbReference>
<dbReference type="PROSITE" id="PS51918">
    <property type="entry name" value="RADICAL_SAM"/>
    <property type="match status" value="1"/>
</dbReference>
<evidence type="ECO:0000313" key="14">
    <source>
        <dbReference type="EMBL" id="QBB70283.1"/>
    </source>
</evidence>
<dbReference type="InterPro" id="IPR013483">
    <property type="entry name" value="MoaA"/>
</dbReference>
<evidence type="ECO:0000256" key="3">
    <source>
        <dbReference type="ARBA" id="ARBA00022691"/>
    </source>
</evidence>
<evidence type="ECO:0000256" key="2">
    <source>
        <dbReference type="ARBA" id="ARBA00022485"/>
    </source>
</evidence>
<evidence type="ECO:0000259" key="13">
    <source>
        <dbReference type="PROSITE" id="PS51918"/>
    </source>
</evidence>
<keyword evidence="4 12" id="KW-0479">Metal-binding</keyword>
<gene>
    <name evidence="12 14" type="primary">moaA</name>
    <name evidence="14" type="ORF">ELE36_07855</name>
</gene>
<comment type="catalytic activity">
    <reaction evidence="11 12">
        <text>GTP + AH2 + S-adenosyl-L-methionine = (8S)-3',8-cyclo-7,8-dihydroguanosine 5'-triphosphate + 5'-deoxyadenosine + L-methionine + A + H(+)</text>
        <dbReference type="Rhea" id="RHEA:49576"/>
        <dbReference type="ChEBI" id="CHEBI:13193"/>
        <dbReference type="ChEBI" id="CHEBI:15378"/>
        <dbReference type="ChEBI" id="CHEBI:17319"/>
        <dbReference type="ChEBI" id="CHEBI:17499"/>
        <dbReference type="ChEBI" id="CHEBI:37565"/>
        <dbReference type="ChEBI" id="CHEBI:57844"/>
        <dbReference type="ChEBI" id="CHEBI:59789"/>
        <dbReference type="ChEBI" id="CHEBI:131766"/>
        <dbReference type="EC" id="4.1.99.22"/>
    </reaction>
</comment>
<feature type="binding site" evidence="12">
    <location>
        <position position="33"/>
    </location>
    <ligand>
        <name>[4Fe-4S] cluster</name>
        <dbReference type="ChEBI" id="CHEBI:49883"/>
        <label>1</label>
        <note>4Fe-4S-S-AdoMet</note>
    </ligand>
</feature>
<dbReference type="SFLD" id="SFLDG01383">
    <property type="entry name" value="cyclic_pyranopterin_phosphate"/>
    <property type="match status" value="1"/>
</dbReference>
<evidence type="ECO:0000256" key="12">
    <source>
        <dbReference type="HAMAP-Rule" id="MF_01225"/>
    </source>
</evidence>
<dbReference type="GO" id="GO:0061798">
    <property type="term" value="F:GTP 3',8'-cyclase activity"/>
    <property type="evidence" value="ECO:0007669"/>
    <property type="project" value="UniProtKB-UniRule"/>
</dbReference>
<name>A0A411HIF9_9GAMM</name>
<dbReference type="EC" id="4.1.99.22" evidence="1 12"/>
<comment type="cofactor">
    <cofactor evidence="12">
        <name>[4Fe-4S] cluster</name>
        <dbReference type="ChEBI" id="CHEBI:49883"/>
    </cofactor>
    <text evidence="12">Binds 2 [4Fe-4S] clusters. Binds 1 [4Fe-4S] cluster coordinated with 3 cysteines and an exchangeable S-adenosyl-L-methionine and 1 [4Fe-4S] cluster coordinated with 3 cysteines and the GTP-derived substrate.</text>
</comment>
<feature type="binding site" evidence="12">
    <location>
        <begin position="276"/>
        <end position="278"/>
    </location>
    <ligand>
        <name>GTP</name>
        <dbReference type="ChEBI" id="CHEBI:37565"/>
    </ligand>
</feature>
<keyword evidence="7 12" id="KW-0411">Iron-sulfur</keyword>
<feature type="binding site" evidence="12">
    <location>
        <position position="135"/>
    </location>
    <ligand>
        <name>S-adenosyl-L-methionine</name>
        <dbReference type="ChEBI" id="CHEBI:59789"/>
    </ligand>
</feature>
<dbReference type="InterPro" id="IPR010505">
    <property type="entry name" value="MoaA_twitch"/>
</dbReference>
<dbReference type="SUPFAM" id="SSF102114">
    <property type="entry name" value="Radical SAM enzymes"/>
    <property type="match status" value="1"/>
</dbReference>
<dbReference type="UniPathway" id="UPA00344"/>
<keyword evidence="8 12" id="KW-0342">GTP-binding</keyword>
<proteinExistence type="inferred from homology"/>
<dbReference type="InterPro" id="IPR000385">
    <property type="entry name" value="MoaA_NifB_PqqE_Fe-S-bd_CS"/>
</dbReference>
<comment type="subunit">
    <text evidence="12">Monomer and homodimer.</text>
</comment>
<keyword evidence="3 12" id="KW-0949">S-adenosyl-L-methionine</keyword>
<keyword evidence="6 12" id="KW-0408">Iron</keyword>
<evidence type="ECO:0000313" key="15">
    <source>
        <dbReference type="Proteomes" id="UP000291562"/>
    </source>
</evidence>
<keyword evidence="15" id="KW-1185">Reference proteome</keyword>
<dbReference type="PANTHER" id="PTHR22960:SF0">
    <property type="entry name" value="MOLYBDENUM COFACTOR BIOSYNTHESIS PROTEIN 1"/>
    <property type="match status" value="1"/>
</dbReference>
<keyword evidence="5 12" id="KW-0547">Nucleotide-binding</keyword>
<dbReference type="RefSeq" id="WP_129832542.1">
    <property type="nucleotide sequence ID" value="NZ_CP035704.1"/>
</dbReference>
<feature type="binding site" evidence="12">
    <location>
        <position position="84"/>
    </location>
    <ligand>
        <name>S-adenosyl-L-methionine</name>
        <dbReference type="ChEBI" id="CHEBI:59789"/>
    </ligand>
</feature>
<dbReference type="InterPro" id="IPR040064">
    <property type="entry name" value="MoaA-like"/>
</dbReference>
<dbReference type="Pfam" id="PF04055">
    <property type="entry name" value="Radical_SAM"/>
    <property type="match status" value="1"/>
</dbReference>
<dbReference type="Pfam" id="PF06463">
    <property type="entry name" value="Mob_synth_C"/>
    <property type="match status" value="1"/>
</dbReference>
<dbReference type="EMBL" id="CP035704">
    <property type="protein sequence ID" value="QBB70283.1"/>
    <property type="molecule type" value="Genomic_DNA"/>
</dbReference>
<evidence type="ECO:0000256" key="10">
    <source>
        <dbReference type="ARBA" id="ARBA00023239"/>
    </source>
</evidence>
<evidence type="ECO:0000256" key="8">
    <source>
        <dbReference type="ARBA" id="ARBA00023134"/>
    </source>
</evidence>
<feature type="binding site" evidence="12">
    <location>
        <position position="288"/>
    </location>
    <ligand>
        <name>[4Fe-4S] cluster</name>
        <dbReference type="ChEBI" id="CHEBI:49883"/>
        <label>2</label>
        <note>4Fe-4S-substrate</note>
    </ligand>
</feature>
<dbReference type="SFLD" id="SFLDG01386">
    <property type="entry name" value="main_SPASM_domain-containing"/>
    <property type="match status" value="1"/>
</dbReference>
<dbReference type="CDD" id="cd01335">
    <property type="entry name" value="Radical_SAM"/>
    <property type="match status" value="1"/>
</dbReference>
<evidence type="ECO:0000256" key="11">
    <source>
        <dbReference type="ARBA" id="ARBA00048697"/>
    </source>
</evidence>
<feature type="binding site" evidence="12">
    <location>
        <position position="207"/>
    </location>
    <ligand>
        <name>S-adenosyl-L-methionine</name>
        <dbReference type="ChEBI" id="CHEBI:59789"/>
    </ligand>
</feature>
<dbReference type="SFLD" id="SFLDG01067">
    <property type="entry name" value="SPASM/twitch_domain_containing"/>
    <property type="match status" value="1"/>
</dbReference>
<comment type="similarity">
    <text evidence="12">Belongs to the radical SAM superfamily. MoaA family.</text>
</comment>
<feature type="binding site" evidence="12">
    <location>
        <position position="40"/>
    </location>
    <ligand>
        <name>[4Fe-4S] cluster</name>
        <dbReference type="ChEBI" id="CHEBI:49883"/>
        <label>1</label>
        <note>4Fe-4S-S-AdoMet</note>
    </ligand>
</feature>
<dbReference type="InterPro" id="IPR013785">
    <property type="entry name" value="Aldolase_TIM"/>
</dbReference>
<evidence type="ECO:0000256" key="5">
    <source>
        <dbReference type="ARBA" id="ARBA00022741"/>
    </source>
</evidence>
<evidence type="ECO:0000256" key="4">
    <source>
        <dbReference type="ARBA" id="ARBA00022723"/>
    </source>
</evidence>
<evidence type="ECO:0000256" key="1">
    <source>
        <dbReference type="ARBA" id="ARBA00012167"/>
    </source>
</evidence>
<dbReference type="GO" id="GO:0061799">
    <property type="term" value="F:cyclic pyranopterin monophosphate synthase activity"/>
    <property type="evidence" value="ECO:0007669"/>
    <property type="project" value="TreeGrafter"/>
</dbReference>
<dbReference type="InterPro" id="IPR007197">
    <property type="entry name" value="rSAM"/>
</dbReference>
<protein>
    <recommendedName>
        <fullName evidence="1 12">GTP 3',8-cyclase</fullName>
        <ecNumber evidence="1 12">4.1.99.22</ecNumber>
    </recommendedName>
    <alternativeName>
        <fullName evidence="12">Molybdenum cofactor biosynthesis protein A</fullName>
    </alternativeName>
</protein>
<dbReference type="GO" id="GO:0006777">
    <property type="term" value="P:Mo-molybdopterin cofactor biosynthetic process"/>
    <property type="evidence" value="ECO:0007669"/>
    <property type="project" value="UniProtKB-UniRule"/>
</dbReference>
<keyword evidence="2 12" id="KW-0004">4Fe-4S</keyword>
<feature type="binding site" evidence="12">
    <location>
        <position position="173"/>
    </location>
    <ligand>
        <name>GTP</name>
        <dbReference type="ChEBI" id="CHEBI:37565"/>
    </ligand>
</feature>
<comment type="pathway">
    <text evidence="12">Cofactor biosynthesis; molybdopterin biosynthesis.</text>
</comment>
<dbReference type="KEGG" id="xbc:ELE36_07855"/>
<evidence type="ECO:0000256" key="9">
    <source>
        <dbReference type="ARBA" id="ARBA00023150"/>
    </source>
</evidence>
<dbReference type="NCBIfam" id="TIGR02666">
    <property type="entry name" value="moaA"/>
    <property type="match status" value="1"/>
</dbReference>
<feature type="binding site" evidence="12">
    <location>
        <position position="37"/>
    </location>
    <ligand>
        <name>[4Fe-4S] cluster</name>
        <dbReference type="ChEBI" id="CHEBI:49883"/>
        <label>1</label>
        <note>4Fe-4S-S-AdoMet</note>
    </ligand>
</feature>
<dbReference type="HAMAP" id="MF_01225_B">
    <property type="entry name" value="MoaA_B"/>
    <property type="match status" value="1"/>
</dbReference>
<sequence length="348" mass="39080">MTQSIPLQLLTSAPLDRLSRPLHDLRISVIDRCNFRCPYCMPEDQYPRDHAFLRAADRLSFDEIERLARAFVALGVRKLRLTGGEPLLRRDLPLLIERLAAIPGVEDLAMTTNAVLLPQHAQALRDAGLQRLTISLDTLDADTFRRMSGGRGEVSEVLAGIAAAERAGFTRIKINSVVMRGINDAQVLDLIEHFRGSGHIVRLIEYMDVGTCNGWQADGVVPALEMRERIHARWPLRAVIPNYRGEVASRYVFQDGIGEIGFISSVSEPFCGDCSRARLSADGKLYTCLFARDGFDLRAPLRDGVEDAALIDLLATRWRLRVDRYSEQRAELRNDGRLEHVEMYRIGG</sequence>
<dbReference type="GO" id="GO:1904047">
    <property type="term" value="F:S-adenosyl-L-methionine binding"/>
    <property type="evidence" value="ECO:0007669"/>
    <property type="project" value="UniProtKB-UniRule"/>
</dbReference>
<comment type="function">
    <text evidence="12">Catalyzes the cyclization of GTP to (8S)-3',8-cyclo-7,8-dihydroguanosine 5'-triphosphate.</text>
</comment>
<dbReference type="GO" id="GO:0046872">
    <property type="term" value="F:metal ion binding"/>
    <property type="evidence" value="ECO:0007669"/>
    <property type="project" value="UniProtKB-KW"/>
</dbReference>
<dbReference type="SFLD" id="SFLDS00029">
    <property type="entry name" value="Radical_SAM"/>
    <property type="match status" value="1"/>
</dbReference>
<dbReference type="PROSITE" id="PS01305">
    <property type="entry name" value="MOAA_NIFB_PQQE"/>
    <property type="match status" value="1"/>
</dbReference>
<dbReference type="PANTHER" id="PTHR22960">
    <property type="entry name" value="MOLYBDOPTERIN COFACTOR SYNTHESIS PROTEIN A"/>
    <property type="match status" value="1"/>
</dbReference>
<feature type="binding site" evidence="12">
    <location>
        <position position="39"/>
    </location>
    <ligand>
        <name>S-adenosyl-L-methionine</name>
        <dbReference type="ChEBI" id="CHEBI:59789"/>
    </ligand>
</feature>
<organism evidence="14 15">
    <name type="scientific">Pseudolysobacter antarcticus</name>
    <dbReference type="NCBI Taxonomy" id="2511995"/>
    <lineage>
        <taxon>Bacteria</taxon>
        <taxon>Pseudomonadati</taxon>
        <taxon>Pseudomonadota</taxon>
        <taxon>Gammaproteobacteria</taxon>
        <taxon>Lysobacterales</taxon>
        <taxon>Rhodanobacteraceae</taxon>
        <taxon>Pseudolysobacter</taxon>
    </lineage>
</organism>
<dbReference type="CDD" id="cd21117">
    <property type="entry name" value="Twitch_MoaA"/>
    <property type="match status" value="1"/>
</dbReference>
<evidence type="ECO:0000256" key="6">
    <source>
        <dbReference type="ARBA" id="ARBA00023004"/>
    </source>
</evidence>
<evidence type="ECO:0000256" key="7">
    <source>
        <dbReference type="ARBA" id="ARBA00023014"/>
    </source>
</evidence>
<dbReference type="InterPro" id="IPR050105">
    <property type="entry name" value="MoCo_biosynth_MoaA/MoaC"/>
</dbReference>
<feature type="binding site" evidence="12">
    <location>
        <position position="271"/>
    </location>
    <ligand>
        <name>[4Fe-4S] cluster</name>
        <dbReference type="ChEBI" id="CHEBI:49883"/>
        <label>2</label>
        <note>4Fe-4S-substrate</note>
    </ligand>
</feature>
<feature type="binding site" evidence="12">
    <location>
        <position position="80"/>
    </location>
    <ligand>
        <name>GTP</name>
        <dbReference type="ChEBI" id="CHEBI:37565"/>
    </ligand>
</feature>
<reference evidence="14 15" key="1">
    <citation type="submission" date="2019-01" db="EMBL/GenBank/DDBJ databases">
        <title>Pseudolysobacter antarctica gen. nov., sp. nov., isolated from Fildes Peninsula, Antarctica.</title>
        <authorList>
            <person name="Wei Z."/>
            <person name="Peng F."/>
        </authorList>
    </citation>
    <scope>NUCLEOTIDE SEQUENCE [LARGE SCALE GENOMIC DNA]</scope>
    <source>
        <strain evidence="14 15">AQ6-296</strain>
    </source>
</reference>
<feature type="binding site" evidence="12">
    <location>
        <position position="26"/>
    </location>
    <ligand>
        <name>GTP</name>
        <dbReference type="ChEBI" id="CHEBI:37565"/>
    </ligand>
</feature>
<dbReference type="Proteomes" id="UP000291562">
    <property type="component" value="Chromosome"/>
</dbReference>
<feature type="binding site" evidence="12">
    <location>
        <position position="274"/>
    </location>
    <ligand>
        <name>[4Fe-4S] cluster</name>
        <dbReference type="ChEBI" id="CHEBI:49883"/>
        <label>2</label>
        <note>4Fe-4S-substrate</note>
    </ligand>
</feature>
<dbReference type="GO" id="GO:0005525">
    <property type="term" value="F:GTP binding"/>
    <property type="evidence" value="ECO:0007669"/>
    <property type="project" value="UniProtKB-UniRule"/>
</dbReference>
<dbReference type="AlphaFoldDB" id="A0A411HIF9"/>
<feature type="domain" description="Radical SAM core" evidence="13">
    <location>
        <begin position="17"/>
        <end position="237"/>
    </location>
</feature>
<keyword evidence="9 12" id="KW-0501">Molybdenum cofactor biosynthesis</keyword>
<dbReference type="Gene3D" id="3.20.20.70">
    <property type="entry name" value="Aldolase class I"/>
    <property type="match status" value="1"/>
</dbReference>
<accession>A0A411HIF9</accession>
<keyword evidence="10 12" id="KW-0456">Lyase</keyword>
<dbReference type="SMART" id="SM00729">
    <property type="entry name" value="Elp3"/>
    <property type="match status" value="1"/>
</dbReference>
<feature type="binding site" evidence="12">
    <location>
        <position position="111"/>
    </location>
    <ligand>
        <name>GTP</name>
        <dbReference type="ChEBI" id="CHEBI:37565"/>
    </ligand>
</feature>
<dbReference type="OrthoDB" id="9763993at2"/>
<dbReference type="GO" id="GO:0051539">
    <property type="term" value="F:4 iron, 4 sulfur cluster binding"/>
    <property type="evidence" value="ECO:0007669"/>
    <property type="project" value="UniProtKB-UniRule"/>
</dbReference>
<dbReference type="InterPro" id="IPR006638">
    <property type="entry name" value="Elp3/MiaA/NifB-like_rSAM"/>
</dbReference>